<dbReference type="InterPro" id="IPR050314">
    <property type="entry name" value="Glycosyl_Hydrlase_18"/>
</dbReference>
<evidence type="ECO:0000256" key="2">
    <source>
        <dbReference type="ARBA" id="ARBA00012729"/>
    </source>
</evidence>
<evidence type="ECO:0000313" key="5">
    <source>
        <dbReference type="EMBL" id="PWG81946.1"/>
    </source>
</evidence>
<dbReference type="RefSeq" id="WP_109414224.1">
    <property type="nucleotide sequence ID" value="NZ_QEAS01000002.1"/>
</dbReference>
<keyword evidence="6" id="KW-1185">Reference proteome</keyword>
<gene>
    <name evidence="5" type="ORF">DDR33_02645</name>
</gene>
<dbReference type="AlphaFoldDB" id="A0A2U2PKL3"/>
<evidence type="ECO:0000256" key="1">
    <source>
        <dbReference type="ARBA" id="ARBA00000822"/>
    </source>
</evidence>
<dbReference type="SMART" id="SM00636">
    <property type="entry name" value="Glyco_18"/>
    <property type="match status" value="1"/>
</dbReference>
<dbReference type="PANTHER" id="PTHR11177">
    <property type="entry name" value="CHITINASE"/>
    <property type="match status" value="1"/>
</dbReference>
<dbReference type="PROSITE" id="PS51257">
    <property type="entry name" value="PROKAR_LIPOPROTEIN"/>
    <property type="match status" value="1"/>
</dbReference>
<evidence type="ECO:0000313" key="6">
    <source>
        <dbReference type="Proteomes" id="UP000245647"/>
    </source>
</evidence>
<dbReference type="Pfam" id="PF00704">
    <property type="entry name" value="Glyco_hydro_18"/>
    <property type="match status" value="1"/>
</dbReference>
<feature type="chain" id="PRO_5015527024" description="chitinase" evidence="3">
    <location>
        <begin position="18"/>
        <end position="348"/>
    </location>
</feature>
<dbReference type="InterPro" id="IPR001223">
    <property type="entry name" value="Glyco_hydro18_cat"/>
</dbReference>
<comment type="caution">
    <text evidence="5">The sequence shown here is derived from an EMBL/GenBank/DDBJ whole genome shotgun (WGS) entry which is preliminary data.</text>
</comment>
<protein>
    <recommendedName>
        <fullName evidence="2">chitinase</fullName>
        <ecNumber evidence="2">3.2.1.14</ecNumber>
    </recommendedName>
</protein>
<dbReference type="InterPro" id="IPR017853">
    <property type="entry name" value="GH"/>
</dbReference>
<dbReference type="GO" id="GO:0006032">
    <property type="term" value="P:chitin catabolic process"/>
    <property type="evidence" value="ECO:0007669"/>
    <property type="project" value="TreeGrafter"/>
</dbReference>
<dbReference type="GO" id="GO:0005576">
    <property type="term" value="C:extracellular region"/>
    <property type="evidence" value="ECO:0007669"/>
    <property type="project" value="TreeGrafter"/>
</dbReference>
<dbReference type="GO" id="GO:0008843">
    <property type="term" value="F:endochitinase activity"/>
    <property type="evidence" value="ECO:0007669"/>
    <property type="project" value="UniProtKB-EC"/>
</dbReference>
<dbReference type="EC" id="3.2.1.14" evidence="2"/>
<proteinExistence type="predicted"/>
<sequence>MKNLRTIIILLAGAALAACSKQQVSSPEVKKTAGRAMKTSSTPSDKVVVAYIAGSAGNVQAITDSIDFSIVTHVNLAFFDPGTNGEMMANGEPLFADFTAQQINYVVTKAHAAGRKVLPSLVGANPAVGSGNIVELFRPANRTNFINHLADMVTYFNLDGVDVDVEGNQLAAIKNEGNYAGFIAALRNKINPLGKLVTVATPGPNSTTIPNSSIAYFDLVNIMSYDIGYGSSNNHSPYNKAVDDIQYYISNGWPASKLVLGLPAYGFKPTVGTGTRSYKSIVAEYGSAAAYADEYNGYKYNGINTIEAKTQYAVENIKGVMLWELSQDAPGPYNLIKAVGRKINPSAP</sequence>
<dbReference type="SUPFAM" id="SSF51445">
    <property type="entry name" value="(Trans)glycosidases"/>
    <property type="match status" value="1"/>
</dbReference>
<name>A0A2U2PKL3_9SPHI</name>
<accession>A0A2U2PKL3</accession>
<dbReference type="PANTHER" id="PTHR11177:SF317">
    <property type="entry name" value="CHITINASE 12-RELATED"/>
    <property type="match status" value="1"/>
</dbReference>
<dbReference type="EMBL" id="QEAS01000002">
    <property type="protein sequence ID" value="PWG81946.1"/>
    <property type="molecule type" value="Genomic_DNA"/>
</dbReference>
<dbReference type="GO" id="GO:0008061">
    <property type="term" value="F:chitin binding"/>
    <property type="evidence" value="ECO:0007669"/>
    <property type="project" value="InterPro"/>
</dbReference>
<evidence type="ECO:0000259" key="4">
    <source>
        <dbReference type="PROSITE" id="PS51910"/>
    </source>
</evidence>
<feature type="domain" description="GH18" evidence="4">
    <location>
        <begin position="46"/>
        <end position="346"/>
    </location>
</feature>
<evidence type="ECO:0000256" key="3">
    <source>
        <dbReference type="SAM" id="SignalP"/>
    </source>
</evidence>
<dbReference type="InterPro" id="IPR011583">
    <property type="entry name" value="Chitinase_II/V-like_cat"/>
</dbReference>
<comment type="catalytic activity">
    <reaction evidence="1">
        <text>Random endo-hydrolysis of N-acetyl-beta-D-glucosaminide (1-&gt;4)-beta-linkages in chitin and chitodextrins.</text>
        <dbReference type="EC" id="3.2.1.14"/>
    </reaction>
</comment>
<dbReference type="GO" id="GO:0005975">
    <property type="term" value="P:carbohydrate metabolic process"/>
    <property type="evidence" value="ECO:0007669"/>
    <property type="project" value="InterPro"/>
</dbReference>
<dbReference type="Proteomes" id="UP000245647">
    <property type="component" value="Unassembled WGS sequence"/>
</dbReference>
<organism evidence="5 6">
    <name type="scientific">Pararcticibacter amylolyticus</name>
    <dbReference type="NCBI Taxonomy" id="2173175"/>
    <lineage>
        <taxon>Bacteria</taxon>
        <taxon>Pseudomonadati</taxon>
        <taxon>Bacteroidota</taxon>
        <taxon>Sphingobacteriia</taxon>
        <taxon>Sphingobacteriales</taxon>
        <taxon>Sphingobacteriaceae</taxon>
        <taxon>Pararcticibacter</taxon>
    </lineage>
</organism>
<dbReference type="Gene3D" id="3.20.20.80">
    <property type="entry name" value="Glycosidases"/>
    <property type="match status" value="1"/>
</dbReference>
<dbReference type="PROSITE" id="PS51910">
    <property type="entry name" value="GH18_2"/>
    <property type="match status" value="1"/>
</dbReference>
<dbReference type="OrthoDB" id="9775889at2"/>
<feature type="signal peptide" evidence="3">
    <location>
        <begin position="1"/>
        <end position="17"/>
    </location>
</feature>
<dbReference type="Gene3D" id="3.40.5.30">
    <property type="entry name" value="(Trans)glycosidases - domain 2"/>
    <property type="match status" value="1"/>
</dbReference>
<reference evidence="5 6" key="1">
    <citation type="submission" date="2018-04" db="EMBL/GenBank/DDBJ databases">
        <title>Pedobacter chongqingensis sp. nov., isolated from a rottenly hemp rope.</title>
        <authorList>
            <person name="Cai Y."/>
        </authorList>
    </citation>
    <scope>NUCLEOTIDE SEQUENCE [LARGE SCALE GENOMIC DNA]</scope>
    <source>
        <strain evidence="5 6">FJ4-8</strain>
    </source>
</reference>
<keyword evidence="3" id="KW-0732">Signal</keyword>